<dbReference type="InterPro" id="IPR019826">
    <property type="entry name" value="Carboxylesterase_B_AS"/>
</dbReference>
<comment type="similarity">
    <text evidence="1 3">Belongs to the type-B carboxylesterase/lipase family.</text>
</comment>
<dbReference type="AlphaFoldDB" id="A0A438MUC2"/>
<name>A0A438MUC2_EXOME</name>
<organism evidence="6 7">
    <name type="scientific">Exophiala mesophila</name>
    <name type="common">Black yeast-like fungus</name>
    <dbReference type="NCBI Taxonomy" id="212818"/>
    <lineage>
        <taxon>Eukaryota</taxon>
        <taxon>Fungi</taxon>
        <taxon>Dikarya</taxon>
        <taxon>Ascomycota</taxon>
        <taxon>Pezizomycotina</taxon>
        <taxon>Eurotiomycetes</taxon>
        <taxon>Chaetothyriomycetidae</taxon>
        <taxon>Chaetothyriales</taxon>
        <taxon>Herpotrichiellaceae</taxon>
        <taxon>Exophiala</taxon>
    </lineage>
</organism>
<dbReference type="PANTHER" id="PTHR11559">
    <property type="entry name" value="CARBOXYLESTERASE"/>
    <property type="match status" value="1"/>
</dbReference>
<accession>A0A438MUC2</accession>
<keyword evidence="2 3" id="KW-0378">Hydrolase</keyword>
<dbReference type="InterPro" id="IPR002018">
    <property type="entry name" value="CarbesteraseB"/>
</dbReference>
<sequence length="606" mass="66275">MWAKYALDASILQLETFTNPEDLGIDNMRRNISRLFLATVILWQHISVAVAFVTPRHLPVVDLEYAVHQATLSTKETGNYYNFSNIRYGDVIDASTRFQAPRPPQTLNRTLNNGQIATRCPQTHPFWLVDGAAVAEGIPADQLEPVQFNISQIPPKNAEETEDCLFLDVMVPTKIFPSPGPHKQRPNHTETGAPVLVWIDGGGFAAGYKHEQPPAGLVSRSQLVDDKGFIFVAMNYRVGLFGFLPAAIVGQGHSNVGLLDQRLALDWVQTYIHLFGGDPSRVTIMGESAGGGSVLHQITAYGGSEPVPFQQAILQSPGFQPNANPGFQEQLIDYALTNASALTNKTVETVDDLRSLSFDEITLLNSVIVGRSPYGTYTFGPVVDGSLVPELPGTLIGQGRFATSLKGLLMGTNFNEGVLFDSPFLKNDSDYRGNVRLFFPKATDEVVDYVATVLYPDDLSGKYNYTTQPLRAAITTAEGCFLCNTRYLANALPNIVSTQIYKYLFAVPPAIHADDLGYSFYNGNGSLTWEGFPVKEKTALTLQDYIASFTITGSPNDGSASGLHPVFPAYGDDALVLILNETNLGEIIIDAQANSRCDWWQKGLFV</sequence>
<feature type="transmembrane region" description="Helical" evidence="4">
    <location>
        <begin position="35"/>
        <end position="53"/>
    </location>
</feature>
<proteinExistence type="inferred from homology"/>
<dbReference type="EC" id="3.1.1.-" evidence="3"/>
<dbReference type="Pfam" id="PF00135">
    <property type="entry name" value="COesterase"/>
    <property type="match status" value="1"/>
</dbReference>
<keyword evidence="4" id="KW-0472">Membrane</keyword>
<dbReference type="InterPro" id="IPR029058">
    <property type="entry name" value="AB_hydrolase_fold"/>
</dbReference>
<dbReference type="EMBL" id="NAJM01000056">
    <property type="protein sequence ID" value="RVX66733.1"/>
    <property type="molecule type" value="Genomic_DNA"/>
</dbReference>
<keyword evidence="4" id="KW-1133">Transmembrane helix</keyword>
<comment type="caution">
    <text evidence="6">The sequence shown here is derived from an EMBL/GenBank/DDBJ whole genome shotgun (WGS) entry which is preliminary data.</text>
</comment>
<evidence type="ECO:0000313" key="7">
    <source>
        <dbReference type="Proteomes" id="UP000288859"/>
    </source>
</evidence>
<dbReference type="InterPro" id="IPR050309">
    <property type="entry name" value="Type-B_Carboxylest/Lipase"/>
</dbReference>
<evidence type="ECO:0000256" key="4">
    <source>
        <dbReference type="SAM" id="Phobius"/>
    </source>
</evidence>
<keyword evidence="4" id="KW-0812">Transmembrane</keyword>
<dbReference type="SUPFAM" id="SSF53474">
    <property type="entry name" value="alpha/beta-Hydrolases"/>
    <property type="match status" value="1"/>
</dbReference>
<evidence type="ECO:0000313" key="6">
    <source>
        <dbReference type="EMBL" id="RVX66733.1"/>
    </source>
</evidence>
<evidence type="ECO:0000256" key="2">
    <source>
        <dbReference type="ARBA" id="ARBA00022801"/>
    </source>
</evidence>
<protein>
    <recommendedName>
        <fullName evidence="3">Carboxylic ester hydrolase</fullName>
        <ecNumber evidence="3">3.1.1.-</ecNumber>
    </recommendedName>
</protein>
<feature type="domain" description="Carboxylesterase type B" evidence="5">
    <location>
        <begin position="73"/>
        <end position="570"/>
    </location>
</feature>
<reference evidence="6 7" key="1">
    <citation type="submission" date="2017-03" db="EMBL/GenBank/DDBJ databases">
        <title>Genomes of endolithic fungi from Antarctica.</title>
        <authorList>
            <person name="Coleine C."/>
            <person name="Masonjones S."/>
            <person name="Stajich J.E."/>
        </authorList>
    </citation>
    <scope>NUCLEOTIDE SEQUENCE [LARGE SCALE GENOMIC DNA]</scope>
    <source>
        <strain evidence="6 7">CCFEE 6314</strain>
    </source>
</reference>
<dbReference type="VEuPathDB" id="FungiDB:PV10_09210"/>
<dbReference type="Gene3D" id="3.40.50.1820">
    <property type="entry name" value="alpha/beta hydrolase"/>
    <property type="match status" value="1"/>
</dbReference>
<dbReference type="PROSITE" id="PS00122">
    <property type="entry name" value="CARBOXYLESTERASE_B_1"/>
    <property type="match status" value="1"/>
</dbReference>
<evidence type="ECO:0000259" key="5">
    <source>
        <dbReference type="Pfam" id="PF00135"/>
    </source>
</evidence>
<evidence type="ECO:0000256" key="3">
    <source>
        <dbReference type="RuleBase" id="RU361235"/>
    </source>
</evidence>
<evidence type="ECO:0000256" key="1">
    <source>
        <dbReference type="ARBA" id="ARBA00005964"/>
    </source>
</evidence>
<dbReference type="GO" id="GO:0016787">
    <property type="term" value="F:hydrolase activity"/>
    <property type="evidence" value="ECO:0007669"/>
    <property type="project" value="UniProtKB-KW"/>
</dbReference>
<dbReference type="Proteomes" id="UP000288859">
    <property type="component" value="Unassembled WGS sequence"/>
</dbReference>
<dbReference type="OrthoDB" id="408631at2759"/>
<gene>
    <name evidence="6" type="ORF">B0A52_08926</name>
</gene>